<dbReference type="OrthoDB" id="9091382at2"/>
<dbReference type="Pfam" id="PF05981">
    <property type="entry name" value="CreA"/>
    <property type="match status" value="1"/>
</dbReference>
<protein>
    <submittedName>
        <fullName evidence="2">CreA family protein</fullName>
    </submittedName>
</protein>
<sequence precursor="true">MARCLALLCSSATLAICVTLPAEAEELARIATHSHRYGGQISISAYDDPLLKGVTCYVSQSHDENSFGDNAPTTRAADAEVSCHQVGKLEPTGKLPRRAQVFDATTDPIFGTLHVFRILDPGRLTVLYFSYTENELSGNLPGHVDMIRLPMRGRQMGE</sequence>
<dbReference type="AlphaFoldDB" id="B2JH97"/>
<dbReference type="Proteomes" id="UP000001192">
    <property type="component" value="Chromosome 1"/>
</dbReference>
<organism evidence="2 3">
    <name type="scientific">Paraburkholderia phymatum (strain DSM 17167 / CIP 108236 / LMG 21445 / STM815)</name>
    <name type="common">Burkholderia phymatum</name>
    <dbReference type="NCBI Taxonomy" id="391038"/>
    <lineage>
        <taxon>Bacteria</taxon>
        <taxon>Pseudomonadati</taxon>
        <taxon>Pseudomonadota</taxon>
        <taxon>Betaproteobacteria</taxon>
        <taxon>Burkholderiales</taxon>
        <taxon>Burkholderiaceae</taxon>
        <taxon>Paraburkholderia</taxon>
    </lineage>
</organism>
<dbReference type="InterPro" id="IPR010292">
    <property type="entry name" value="Uncharacterised_CreA"/>
</dbReference>
<name>B2JH97_PARP8</name>
<dbReference type="STRING" id="391038.Bphy_1146"/>
<feature type="signal peptide" evidence="1">
    <location>
        <begin position="1"/>
        <end position="24"/>
    </location>
</feature>
<evidence type="ECO:0000256" key="1">
    <source>
        <dbReference type="SAM" id="SignalP"/>
    </source>
</evidence>
<dbReference type="EMBL" id="CP001043">
    <property type="protein sequence ID" value="ACC70335.1"/>
    <property type="molecule type" value="Genomic_DNA"/>
</dbReference>
<evidence type="ECO:0000313" key="3">
    <source>
        <dbReference type="Proteomes" id="UP000001192"/>
    </source>
</evidence>
<proteinExistence type="predicted"/>
<accession>B2JH97</accession>
<dbReference type="RefSeq" id="WP_012400549.1">
    <property type="nucleotide sequence ID" value="NC_010622.1"/>
</dbReference>
<dbReference type="HOGENOM" id="CLU_109726_1_1_4"/>
<feature type="chain" id="PRO_5002779610" evidence="1">
    <location>
        <begin position="25"/>
        <end position="158"/>
    </location>
</feature>
<dbReference type="PANTHER" id="PTHR37952:SF2">
    <property type="entry name" value="PROTEIN CREA"/>
    <property type="match status" value="1"/>
</dbReference>
<dbReference type="PANTHER" id="PTHR37952">
    <property type="match status" value="1"/>
</dbReference>
<dbReference type="eggNOG" id="COG3045">
    <property type="taxonomic scope" value="Bacteria"/>
</dbReference>
<dbReference type="KEGG" id="bph:Bphy_1146"/>
<keyword evidence="3" id="KW-1185">Reference proteome</keyword>
<dbReference type="GO" id="GO:0005829">
    <property type="term" value="C:cytosol"/>
    <property type="evidence" value="ECO:0007669"/>
    <property type="project" value="TreeGrafter"/>
</dbReference>
<reference evidence="3" key="1">
    <citation type="journal article" date="2014" name="Stand. Genomic Sci.">
        <title>Complete genome sequence of Burkholderia phymatum STM815(T), a broad host range and efficient nitrogen-fixing symbiont of Mimosa species.</title>
        <authorList>
            <person name="Moulin L."/>
            <person name="Klonowska A."/>
            <person name="Caroline B."/>
            <person name="Booth K."/>
            <person name="Vriezen J.A."/>
            <person name="Melkonian R."/>
            <person name="James E.K."/>
            <person name="Young J.P."/>
            <person name="Bena G."/>
            <person name="Hauser L."/>
            <person name="Land M."/>
            <person name="Kyrpides N."/>
            <person name="Bruce D."/>
            <person name="Chain P."/>
            <person name="Copeland A."/>
            <person name="Pitluck S."/>
            <person name="Woyke T."/>
            <person name="Lizotte-Waniewski M."/>
            <person name="Bristow J."/>
            <person name="Riley M."/>
        </authorList>
    </citation>
    <scope>NUCLEOTIDE SEQUENCE [LARGE SCALE GENOMIC DNA]</scope>
    <source>
        <strain evidence="3">DSM 17167 / CIP 108236 / LMG 21445 / STM815</strain>
    </source>
</reference>
<gene>
    <name evidence="2" type="ordered locus">Bphy_1146</name>
</gene>
<evidence type="ECO:0000313" key="2">
    <source>
        <dbReference type="EMBL" id="ACC70335.1"/>
    </source>
</evidence>
<keyword evidence="1" id="KW-0732">Signal</keyword>